<protein>
    <submittedName>
        <fullName evidence="2">Uncharacterized protein</fullName>
    </submittedName>
</protein>
<reference evidence="2 3" key="1">
    <citation type="submission" date="2017-03" db="EMBL/GenBank/DDBJ databases">
        <title>Genomes of endolithic fungi from Antarctica.</title>
        <authorList>
            <person name="Coleine C."/>
            <person name="Masonjones S."/>
            <person name="Stajich J.E."/>
        </authorList>
    </citation>
    <scope>NUCLEOTIDE SEQUENCE [LARGE SCALE GENOMIC DNA]</scope>
    <source>
        <strain evidence="2 3">CCFEE 6314</strain>
    </source>
</reference>
<evidence type="ECO:0000256" key="1">
    <source>
        <dbReference type="SAM" id="MobiDB-lite"/>
    </source>
</evidence>
<organism evidence="2 3">
    <name type="scientific">Exophiala mesophila</name>
    <name type="common">Black yeast-like fungus</name>
    <dbReference type="NCBI Taxonomy" id="212818"/>
    <lineage>
        <taxon>Eukaryota</taxon>
        <taxon>Fungi</taxon>
        <taxon>Dikarya</taxon>
        <taxon>Ascomycota</taxon>
        <taxon>Pezizomycotina</taxon>
        <taxon>Eurotiomycetes</taxon>
        <taxon>Chaetothyriomycetidae</taxon>
        <taxon>Chaetothyriales</taxon>
        <taxon>Herpotrichiellaceae</taxon>
        <taxon>Exophiala</taxon>
    </lineage>
</organism>
<dbReference type="VEuPathDB" id="FungiDB:PV10_05419"/>
<comment type="caution">
    <text evidence="2">The sequence shown here is derived from an EMBL/GenBank/DDBJ whole genome shotgun (WGS) entry which is preliminary data.</text>
</comment>
<feature type="compositionally biased region" description="Low complexity" evidence="1">
    <location>
        <begin position="115"/>
        <end position="125"/>
    </location>
</feature>
<feature type="compositionally biased region" description="Basic and acidic residues" evidence="1">
    <location>
        <begin position="153"/>
        <end position="162"/>
    </location>
</feature>
<sequence length="350" mass="38756">MPPSANHLTIVTRPPIHKKYLGEPDDPHYIPDSPWISRQYIPEDIEAELKQSCLMVLANVPHSDEMSDDPLQYLAAQILEGRAKSAQDKKSERTSASNHRRDKSANFVAKQRLPSDAASSTQSHSSNRDTINTTTTADYSTPLTSAGLTPADSARRFSDAARKSYNSSKKPGSSLRNESQMVVKSCVTSAPNQVLPRSLDGTNPCQDVQTIKRTLRLVTDDFSRPPSSGTKSMDHLPDAANLSMPDLNKSLPPPPPEPEPAVEDQKQPHISRLMKTIKKKKSMNAVGVRNHIQAHEAPPRPHTHKSNTAPTWAQSPPEAQFLPAEPSSSKNRFRLRLFTRRHRPADLLVT</sequence>
<feature type="region of interest" description="Disordered" evidence="1">
    <location>
        <begin position="82"/>
        <end position="180"/>
    </location>
</feature>
<dbReference type="EMBL" id="NAJM01000030">
    <property type="protein sequence ID" value="RVX69318.1"/>
    <property type="molecule type" value="Genomic_DNA"/>
</dbReference>
<gene>
    <name evidence="2" type="ORF">B0A52_06912</name>
</gene>
<dbReference type="OrthoDB" id="4117406at2759"/>
<dbReference type="AlphaFoldDB" id="A0A438N0R1"/>
<proteinExistence type="predicted"/>
<evidence type="ECO:0000313" key="2">
    <source>
        <dbReference type="EMBL" id="RVX69318.1"/>
    </source>
</evidence>
<dbReference type="Proteomes" id="UP000288859">
    <property type="component" value="Unassembled WGS sequence"/>
</dbReference>
<feature type="compositionally biased region" description="Polar residues" evidence="1">
    <location>
        <begin position="128"/>
        <end position="147"/>
    </location>
</feature>
<accession>A0A438N0R1</accession>
<feature type="compositionally biased region" description="Basic and acidic residues" evidence="1">
    <location>
        <begin position="82"/>
        <end position="93"/>
    </location>
</feature>
<evidence type="ECO:0000313" key="3">
    <source>
        <dbReference type="Proteomes" id="UP000288859"/>
    </source>
</evidence>
<feature type="region of interest" description="Disordered" evidence="1">
    <location>
        <begin position="296"/>
        <end position="331"/>
    </location>
</feature>
<feature type="compositionally biased region" description="Polar residues" evidence="1">
    <location>
        <begin position="164"/>
        <end position="180"/>
    </location>
</feature>
<feature type="region of interest" description="Disordered" evidence="1">
    <location>
        <begin position="218"/>
        <end position="268"/>
    </location>
</feature>
<name>A0A438N0R1_EXOME</name>